<evidence type="ECO:0000256" key="10">
    <source>
        <dbReference type="SAM" id="MobiDB-lite"/>
    </source>
</evidence>
<comment type="subcellular location">
    <subcellularLocation>
        <location evidence="2">Cell membrane</location>
        <topology evidence="2">Peripheral membrane protein</topology>
    </subcellularLocation>
    <subcellularLocation>
        <location evidence="1">Membrane</location>
        <topology evidence="1">Multi-pass membrane protein</topology>
    </subcellularLocation>
</comment>
<evidence type="ECO:0000313" key="13">
    <source>
        <dbReference type="EMBL" id="PRX96571.1"/>
    </source>
</evidence>
<dbReference type="InterPro" id="IPR027417">
    <property type="entry name" value="P-loop_NTPase"/>
</dbReference>
<dbReference type="RefSeq" id="WP_106249881.1">
    <property type="nucleotide sequence ID" value="NZ_PVZC01000007.1"/>
</dbReference>
<dbReference type="GO" id="GO:0046677">
    <property type="term" value="P:response to antibiotic"/>
    <property type="evidence" value="ECO:0007669"/>
    <property type="project" value="UniProtKB-KW"/>
</dbReference>
<keyword evidence="8 11" id="KW-0472">Membrane</keyword>
<dbReference type="InterPro" id="IPR013525">
    <property type="entry name" value="ABC2_TM"/>
</dbReference>
<evidence type="ECO:0000256" key="7">
    <source>
        <dbReference type="ARBA" id="ARBA00022989"/>
    </source>
</evidence>
<dbReference type="SMART" id="SM00382">
    <property type="entry name" value="AAA"/>
    <property type="match status" value="1"/>
</dbReference>
<feature type="transmembrane region" description="Helical" evidence="11">
    <location>
        <begin position="564"/>
        <end position="587"/>
    </location>
</feature>
<dbReference type="GO" id="GO:0005524">
    <property type="term" value="F:ATP binding"/>
    <property type="evidence" value="ECO:0007669"/>
    <property type="project" value="UniProtKB-KW"/>
</dbReference>
<dbReference type="EMBL" id="PVZC01000007">
    <property type="protein sequence ID" value="PRX96571.1"/>
    <property type="molecule type" value="Genomic_DNA"/>
</dbReference>
<feature type="transmembrane region" description="Helical" evidence="11">
    <location>
        <begin position="480"/>
        <end position="503"/>
    </location>
</feature>
<reference evidence="13 14" key="1">
    <citation type="submission" date="2018-03" db="EMBL/GenBank/DDBJ databases">
        <title>Genomic Encyclopedia of Archaeal and Bacterial Type Strains, Phase II (KMG-II): from individual species to whole genera.</title>
        <authorList>
            <person name="Goeker M."/>
        </authorList>
    </citation>
    <scope>NUCLEOTIDE SEQUENCE [LARGE SCALE GENOMIC DNA]</scope>
    <source>
        <strain evidence="13 14">DSM 45601</strain>
    </source>
</reference>
<evidence type="ECO:0000256" key="5">
    <source>
        <dbReference type="ARBA" id="ARBA00022741"/>
    </source>
</evidence>
<evidence type="ECO:0000256" key="8">
    <source>
        <dbReference type="ARBA" id="ARBA00023136"/>
    </source>
</evidence>
<keyword evidence="5" id="KW-0547">Nucleotide-binding</keyword>
<feature type="region of interest" description="Disordered" evidence="10">
    <location>
        <begin position="321"/>
        <end position="343"/>
    </location>
</feature>
<dbReference type="Proteomes" id="UP000237846">
    <property type="component" value="Unassembled WGS sequence"/>
</dbReference>
<evidence type="ECO:0000256" key="2">
    <source>
        <dbReference type="ARBA" id="ARBA00004202"/>
    </source>
</evidence>
<comment type="caution">
    <text evidence="13">The sequence shown here is derived from an EMBL/GenBank/DDBJ whole genome shotgun (WGS) entry which is preliminary data.</text>
</comment>
<evidence type="ECO:0000313" key="14">
    <source>
        <dbReference type="Proteomes" id="UP000237846"/>
    </source>
</evidence>
<dbReference type="InterPro" id="IPR003593">
    <property type="entry name" value="AAA+_ATPase"/>
</dbReference>
<keyword evidence="4 11" id="KW-0812">Transmembrane</keyword>
<dbReference type="PANTHER" id="PTHR42711:SF17">
    <property type="entry name" value="ABC TRANSPORTER ATP-BINDING PROTEIN"/>
    <property type="match status" value="1"/>
</dbReference>
<dbReference type="Pfam" id="PF00005">
    <property type="entry name" value="ABC_tran"/>
    <property type="match status" value="1"/>
</dbReference>
<dbReference type="PANTHER" id="PTHR42711">
    <property type="entry name" value="ABC TRANSPORTER ATP-BINDING PROTEIN"/>
    <property type="match status" value="1"/>
</dbReference>
<evidence type="ECO:0000256" key="4">
    <source>
        <dbReference type="ARBA" id="ARBA00022692"/>
    </source>
</evidence>
<sequence length="596" mass="62999">MDDGADSALGAVRTDGGAEAARAPDGHPVVRMSAVSKNYGAVPGIGGLDLEVAAGETVALLGPNGAGKSTILNLLLGLRRPDRGSVAVNGHPPTSYAARSITGTVLQSSGLPGNLRVGELVALFRSYYPAPLAAEEAIGRAGIAELRDRYFGDLSGGQQQRVYIALALCARPKLLVLDEPSVGLDIEARARLRTLLSLLAAEGCAIVLATHDLGEAEELADRVVLVVGSRVVFDGRPGAITSMFTLRRVYARTRTPLEAEELRGYGDVSYEDGEFRATTRHPAELLRALLARAADLTDLEVRGASFEEAVTTALRDRAIAEPTPDTAPAPAPANPGPARRLPRRPEITARHWLRMAAGQTRVEFLKLWRDTTFVVITCLMPTIFFAFLGTSYGGGEGAVRGLASLSAYGTIGVGLFGFGVGIATERGMRWDQLTRATPMRVSAYFAAKLIPAACFAVLTLGLLAGYAVTVADVSIGWWVWVRMAGGLTGGSIVFIALGLAIGYNLSPRAAMPFATVVYLPLSLASGLLIPTSQLPSYLQVAAELLPAWHYARISWTAVGAGPEFGAVSALVLTAYTGVFLVLAATGYRRELRARFL</sequence>
<dbReference type="OrthoDB" id="9804819at2"/>
<dbReference type="CDD" id="cd03230">
    <property type="entry name" value="ABC_DR_subfamily_A"/>
    <property type="match status" value="1"/>
</dbReference>
<protein>
    <submittedName>
        <fullName evidence="13">ABC-type multidrug transport system ATPase subunit</fullName>
    </submittedName>
</protein>
<feature type="domain" description="ABC transporter" evidence="12">
    <location>
        <begin position="30"/>
        <end position="253"/>
    </location>
</feature>
<dbReference type="GO" id="GO:0016887">
    <property type="term" value="F:ATP hydrolysis activity"/>
    <property type="evidence" value="ECO:0007669"/>
    <property type="project" value="InterPro"/>
</dbReference>
<gene>
    <name evidence="13" type="ORF">CLV72_10794</name>
</gene>
<evidence type="ECO:0000256" key="11">
    <source>
        <dbReference type="SAM" id="Phobius"/>
    </source>
</evidence>
<keyword evidence="3" id="KW-0813">Transport</keyword>
<dbReference type="AlphaFoldDB" id="A0A2T0PYF4"/>
<accession>A0A2T0PYF4</accession>
<feature type="region of interest" description="Disordered" evidence="10">
    <location>
        <begin position="1"/>
        <end position="25"/>
    </location>
</feature>
<evidence type="ECO:0000256" key="3">
    <source>
        <dbReference type="ARBA" id="ARBA00022448"/>
    </source>
</evidence>
<dbReference type="SUPFAM" id="SSF52540">
    <property type="entry name" value="P-loop containing nucleoside triphosphate hydrolases"/>
    <property type="match status" value="1"/>
</dbReference>
<evidence type="ECO:0000256" key="1">
    <source>
        <dbReference type="ARBA" id="ARBA00004141"/>
    </source>
</evidence>
<evidence type="ECO:0000256" key="6">
    <source>
        <dbReference type="ARBA" id="ARBA00022840"/>
    </source>
</evidence>
<evidence type="ECO:0000256" key="9">
    <source>
        <dbReference type="ARBA" id="ARBA00023251"/>
    </source>
</evidence>
<dbReference type="Pfam" id="PF01061">
    <property type="entry name" value="ABC2_membrane"/>
    <property type="match status" value="1"/>
</dbReference>
<keyword evidence="14" id="KW-1185">Reference proteome</keyword>
<dbReference type="Gene3D" id="3.40.50.300">
    <property type="entry name" value="P-loop containing nucleotide triphosphate hydrolases"/>
    <property type="match status" value="1"/>
</dbReference>
<organism evidence="13 14">
    <name type="scientific">Allonocardiopsis opalescens</name>
    <dbReference type="NCBI Taxonomy" id="1144618"/>
    <lineage>
        <taxon>Bacteria</taxon>
        <taxon>Bacillati</taxon>
        <taxon>Actinomycetota</taxon>
        <taxon>Actinomycetes</taxon>
        <taxon>Streptosporangiales</taxon>
        <taxon>Allonocardiopsis</taxon>
    </lineage>
</organism>
<evidence type="ECO:0000259" key="12">
    <source>
        <dbReference type="PROSITE" id="PS50893"/>
    </source>
</evidence>
<dbReference type="InterPro" id="IPR050763">
    <property type="entry name" value="ABC_transporter_ATP-binding"/>
</dbReference>
<keyword evidence="6" id="KW-0067">ATP-binding</keyword>
<keyword evidence="7 11" id="KW-1133">Transmembrane helix</keyword>
<name>A0A2T0PYF4_9ACTN</name>
<feature type="compositionally biased region" description="Pro residues" evidence="10">
    <location>
        <begin position="325"/>
        <end position="335"/>
    </location>
</feature>
<feature type="transmembrane region" description="Helical" evidence="11">
    <location>
        <begin position="405"/>
        <end position="424"/>
    </location>
</feature>
<dbReference type="PROSITE" id="PS50893">
    <property type="entry name" value="ABC_TRANSPORTER_2"/>
    <property type="match status" value="1"/>
</dbReference>
<dbReference type="GO" id="GO:0140359">
    <property type="term" value="F:ABC-type transporter activity"/>
    <property type="evidence" value="ECO:0007669"/>
    <property type="project" value="InterPro"/>
</dbReference>
<feature type="transmembrane region" description="Helical" evidence="11">
    <location>
        <begin position="445"/>
        <end position="468"/>
    </location>
</feature>
<feature type="transmembrane region" description="Helical" evidence="11">
    <location>
        <begin position="371"/>
        <end position="393"/>
    </location>
</feature>
<dbReference type="GO" id="GO:0005886">
    <property type="term" value="C:plasma membrane"/>
    <property type="evidence" value="ECO:0007669"/>
    <property type="project" value="UniProtKB-SubCell"/>
</dbReference>
<proteinExistence type="predicted"/>
<keyword evidence="9" id="KW-0046">Antibiotic resistance</keyword>
<dbReference type="InterPro" id="IPR003439">
    <property type="entry name" value="ABC_transporter-like_ATP-bd"/>
</dbReference>